<protein>
    <submittedName>
        <fullName evidence="3">Uncharacterized protein</fullName>
    </submittedName>
</protein>
<feature type="compositionally biased region" description="Basic and acidic residues" evidence="1">
    <location>
        <begin position="94"/>
        <end position="109"/>
    </location>
</feature>
<keyword evidence="2" id="KW-1185">Reference proteome</keyword>
<reference evidence="3" key="1">
    <citation type="submission" date="2022-11" db="UniProtKB">
        <authorList>
            <consortium name="WormBaseParasite"/>
        </authorList>
    </citation>
    <scope>IDENTIFICATION</scope>
</reference>
<feature type="compositionally biased region" description="Basic and acidic residues" evidence="1">
    <location>
        <begin position="57"/>
        <end position="70"/>
    </location>
</feature>
<sequence>MDYKEEKIHKLLYLKFDEGKSDALAADEVCYAFDQDVMYEEKVRNHYYGKFKKRKINHDNDQSGENIDRKSAKKQKVNNPVNFGQAIQDGSGHYSKEEVSNLTNKHREPNMVSSHTSSNKNAESNHETNIPDNFFEGVEDYWKSIDKVNTEPNDFTAESEYSTDSIWNELSDMSNIASESNSISDSESTTTVKSKHNKKVSMEPNEMLEDNLNFNWNDDELQNLGKCYLYGAKMASRFRFY</sequence>
<evidence type="ECO:0000256" key="1">
    <source>
        <dbReference type="SAM" id="MobiDB-lite"/>
    </source>
</evidence>
<dbReference type="Proteomes" id="UP000887561">
    <property type="component" value="Unplaced"/>
</dbReference>
<evidence type="ECO:0000313" key="3">
    <source>
        <dbReference type="WBParaSite" id="scaffold34325_cov322.g21314"/>
    </source>
</evidence>
<dbReference type="AlphaFoldDB" id="A0A915M7H9"/>
<proteinExistence type="predicted"/>
<organism evidence="2 3">
    <name type="scientific">Meloidogyne javanica</name>
    <name type="common">Root-knot nematode worm</name>
    <dbReference type="NCBI Taxonomy" id="6303"/>
    <lineage>
        <taxon>Eukaryota</taxon>
        <taxon>Metazoa</taxon>
        <taxon>Ecdysozoa</taxon>
        <taxon>Nematoda</taxon>
        <taxon>Chromadorea</taxon>
        <taxon>Rhabditida</taxon>
        <taxon>Tylenchina</taxon>
        <taxon>Tylenchomorpha</taxon>
        <taxon>Tylenchoidea</taxon>
        <taxon>Meloidogynidae</taxon>
        <taxon>Meloidogyninae</taxon>
        <taxon>Meloidogyne</taxon>
        <taxon>Meloidogyne incognita group</taxon>
    </lineage>
</organism>
<feature type="compositionally biased region" description="Polar residues" evidence="1">
    <location>
        <begin position="111"/>
        <end position="130"/>
    </location>
</feature>
<dbReference type="WBParaSite" id="scaffold34325_cov322.g21314">
    <property type="protein sequence ID" value="scaffold34325_cov322.g21314"/>
    <property type="gene ID" value="scaffold34325_cov322.g21314"/>
</dbReference>
<evidence type="ECO:0000313" key="2">
    <source>
        <dbReference type="Proteomes" id="UP000887561"/>
    </source>
</evidence>
<accession>A0A915M7H9</accession>
<feature type="region of interest" description="Disordered" evidence="1">
    <location>
        <begin position="179"/>
        <end position="199"/>
    </location>
</feature>
<feature type="compositionally biased region" description="Low complexity" evidence="1">
    <location>
        <begin position="179"/>
        <end position="188"/>
    </location>
</feature>
<feature type="region of interest" description="Disordered" evidence="1">
    <location>
        <begin position="54"/>
        <end position="130"/>
    </location>
</feature>
<name>A0A915M7H9_MELJA</name>